<sequence>MGAIAVDGRMGEERKRYTIGHEIGHYVNPMHRASSPEGFKCTRKDMLTDDAKPGDRHAKMEAEANQFAAELLMPDAWVRRFLRSKAGLDLQHIFDMAALFEVSKEAAARRYLSFAAEPAAVVFSHDGKIRYVKKTDDFPRLSVWNGQPMPADCYSLTNNKGQGEITDVVEAVGHHWLDTSCGLSLGEQTVAQAKGFRMTLLTVEFEQEEDGWEAPRFRR</sequence>
<evidence type="ECO:0000313" key="3">
    <source>
        <dbReference type="Proteomes" id="UP001597135"/>
    </source>
</evidence>
<dbReference type="RefSeq" id="WP_386805854.1">
    <property type="nucleotide sequence ID" value="NZ_JBHTMU010000043.1"/>
</dbReference>
<dbReference type="InterPro" id="IPR010359">
    <property type="entry name" value="IrrE_HExxH"/>
</dbReference>
<dbReference type="Proteomes" id="UP001597135">
    <property type="component" value="Unassembled WGS sequence"/>
</dbReference>
<proteinExistence type="predicted"/>
<evidence type="ECO:0000259" key="1">
    <source>
        <dbReference type="Pfam" id="PF06114"/>
    </source>
</evidence>
<comment type="caution">
    <text evidence="2">The sequence shown here is derived from an EMBL/GenBank/DDBJ whole genome shotgun (WGS) entry which is preliminary data.</text>
</comment>
<dbReference type="PANTHER" id="PTHR43236:SF1">
    <property type="entry name" value="BLL7220 PROTEIN"/>
    <property type="match status" value="1"/>
</dbReference>
<gene>
    <name evidence="2" type="ORF">ACFQ4E_17705</name>
</gene>
<dbReference type="Pfam" id="PF06114">
    <property type="entry name" value="Peptidase_M78"/>
    <property type="match status" value="1"/>
</dbReference>
<dbReference type="PANTHER" id="PTHR43236">
    <property type="entry name" value="ANTITOXIN HIGA1"/>
    <property type="match status" value="1"/>
</dbReference>
<organism evidence="2 3">
    <name type="scientific">Litorisediminicola beolgyonensis</name>
    <dbReference type="NCBI Taxonomy" id="1173614"/>
    <lineage>
        <taxon>Bacteria</taxon>
        <taxon>Pseudomonadati</taxon>
        <taxon>Pseudomonadota</taxon>
        <taxon>Alphaproteobacteria</taxon>
        <taxon>Rhodobacterales</taxon>
        <taxon>Paracoccaceae</taxon>
        <taxon>Litorisediminicola</taxon>
    </lineage>
</organism>
<keyword evidence="3" id="KW-1185">Reference proteome</keyword>
<protein>
    <submittedName>
        <fullName evidence="2">ImmA/IrrE family metallo-endopeptidase</fullName>
    </submittedName>
</protein>
<name>A0ABW3ZM99_9RHOB</name>
<feature type="domain" description="IrrE N-terminal-like" evidence="1">
    <location>
        <begin position="4"/>
        <end position="110"/>
    </location>
</feature>
<accession>A0ABW3ZM99</accession>
<dbReference type="Gene3D" id="1.10.10.2910">
    <property type="match status" value="1"/>
</dbReference>
<dbReference type="InterPro" id="IPR052345">
    <property type="entry name" value="Rad_response_metalloprotease"/>
</dbReference>
<evidence type="ECO:0000313" key="2">
    <source>
        <dbReference type="EMBL" id="MFD1344270.1"/>
    </source>
</evidence>
<dbReference type="EMBL" id="JBHTMU010000043">
    <property type="protein sequence ID" value="MFD1344270.1"/>
    <property type="molecule type" value="Genomic_DNA"/>
</dbReference>
<reference evidence="3" key="1">
    <citation type="journal article" date="2019" name="Int. J. Syst. Evol. Microbiol.">
        <title>The Global Catalogue of Microorganisms (GCM) 10K type strain sequencing project: providing services to taxonomists for standard genome sequencing and annotation.</title>
        <authorList>
            <consortium name="The Broad Institute Genomics Platform"/>
            <consortium name="The Broad Institute Genome Sequencing Center for Infectious Disease"/>
            <person name="Wu L."/>
            <person name="Ma J."/>
        </authorList>
    </citation>
    <scope>NUCLEOTIDE SEQUENCE [LARGE SCALE GENOMIC DNA]</scope>
    <source>
        <strain evidence="3">CCUG 62953</strain>
    </source>
</reference>